<reference evidence="1 2" key="1">
    <citation type="journal article" date="2024" name="Int. J. Syst. Evol. Microbiol.">
        <title>Virgibacillus tibetensis sp. nov., isolated from salt lake on the Tibetan Plateau of China.</title>
        <authorList>
            <person name="Phurbu D."/>
            <person name="Liu Z.-X."/>
            <person name="Wang R."/>
            <person name="Zheng Y.-Y."/>
            <person name="Liu H.-C."/>
            <person name="Zhou Y.-G."/>
            <person name="Yu Y.-J."/>
            <person name="Li A.-H."/>
        </authorList>
    </citation>
    <scope>NUCLEOTIDE SEQUENCE [LARGE SCALE GENOMIC DNA]</scope>
    <source>
        <strain evidence="1 2">C22-A2</strain>
    </source>
</reference>
<keyword evidence="2" id="KW-1185">Reference proteome</keyword>
<dbReference type="RefSeq" id="WP_327605678.1">
    <property type="nucleotide sequence ID" value="NZ_JARZFX010000001.1"/>
</dbReference>
<proteinExistence type="predicted"/>
<dbReference type="Proteomes" id="UP001335737">
    <property type="component" value="Unassembled WGS sequence"/>
</dbReference>
<accession>A0ABU6KA83</accession>
<gene>
    <name evidence="1" type="ORF">QGM71_01180</name>
</gene>
<name>A0ABU6KA83_9BACI</name>
<comment type="caution">
    <text evidence="1">The sequence shown here is derived from an EMBL/GenBank/DDBJ whole genome shotgun (WGS) entry which is preliminary data.</text>
</comment>
<organism evidence="1 2">
    <name type="scientific">Virgibacillus tibetensis</name>
    <dbReference type="NCBI Taxonomy" id="3042313"/>
    <lineage>
        <taxon>Bacteria</taxon>
        <taxon>Bacillati</taxon>
        <taxon>Bacillota</taxon>
        <taxon>Bacilli</taxon>
        <taxon>Bacillales</taxon>
        <taxon>Bacillaceae</taxon>
        <taxon>Virgibacillus</taxon>
    </lineage>
</organism>
<evidence type="ECO:0000313" key="1">
    <source>
        <dbReference type="EMBL" id="MEC5422105.1"/>
    </source>
</evidence>
<sequence>MELQKVTSMIMIASERIDKATREIYKLAEKKAETEEYFRIALAKEKFILKDQGMAITLIDDLARGKEDIARLKRDRDLAEDMFKAAIESLRALQAELSGLQSILRFQSDVGG</sequence>
<dbReference type="EMBL" id="JARZFX010000001">
    <property type="protein sequence ID" value="MEC5422105.1"/>
    <property type="molecule type" value="Genomic_DNA"/>
</dbReference>
<protein>
    <submittedName>
        <fullName evidence="1">Uncharacterized protein</fullName>
    </submittedName>
</protein>
<evidence type="ECO:0000313" key="2">
    <source>
        <dbReference type="Proteomes" id="UP001335737"/>
    </source>
</evidence>